<proteinExistence type="predicted"/>
<sequence>MEEVRLRELMGRDMALILDYPNRNTINYTKNHNAQNAISIVYLRRRNFTFMDEFENPNSSAVTIDEASLSVCFAQPSPLFSRERERESDVFLVFLF</sequence>
<evidence type="ECO:0000313" key="1">
    <source>
        <dbReference type="EMBL" id="PRQ55779.1"/>
    </source>
</evidence>
<protein>
    <submittedName>
        <fullName evidence="1">Uncharacterized protein</fullName>
    </submittedName>
</protein>
<dbReference type="AlphaFoldDB" id="A0A2P6SAU3"/>
<evidence type="ECO:0000313" key="2">
    <source>
        <dbReference type="Proteomes" id="UP000238479"/>
    </source>
</evidence>
<dbReference type="Proteomes" id="UP000238479">
    <property type="component" value="Chromosome 1"/>
</dbReference>
<dbReference type="EMBL" id="PDCK01000039">
    <property type="protein sequence ID" value="PRQ55779.1"/>
    <property type="molecule type" value="Genomic_DNA"/>
</dbReference>
<comment type="caution">
    <text evidence="1">The sequence shown here is derived from an EMBL/GenBank/DDBJ whole genome shotgun (WGS) entry which is preliminary data.</text>
</comment>
<organism evidence="1 2">
    <name type="scientific">Rosa chinensis</name>
    <name type="common">China rose</name>
    <dbReference type="NCBI Taxonomy" id="74649"/>
    <lineage>
        <taxon>Eukaryota</taxon>
        <taxon>Viridiplantae</taxon>
        <taxon>Streptophyta</taxon>
        <taxon>Embryophyta</taxon>
        <taxon>Tracheophyta</taxon>
        <taxon>Spermatophyta</taxon>
        <taxon>Magnoliopsida</taxon>
        <taxon>eudicotyledons</taxon>
        <taxon>Gunneridae</taxon>
        <taxon>Pentapetalae</taxon>
        <taxon>rosids</taxon>
        <taxon>fabids</taxon>
        <taxon>Rosales</taxon>
        <taxon>Rosaceae</taxon>
        <taxon>Rosoideae</taxon>
        <taxon>Rosoideae incertae sedis</taxon>
        <taxon>Rosa</taxon>
    </lineage>
</organism>
<name>A0A2P6SAU3_ROSCH</name>
<gene>
    <name evidence="1" type="ORF">RchiOBHm_Chr1g0328361</name>
</gene>
<reference evidence="1 2" key="1">
    <citation type="journal article" date="2018" name="Nat. Genet.">
        <title>The Rosa genome provides new insights in the design of modern roses.</title>
        <authorList>
            <person name="Bendahmane M."/>
        </authorList>
    </citation>
    <scope>NUCLEOTIDE SEQUENCE [LARGE SCALE GENOMIC DNA]</scope>
    <source>
        <strain evidence="2">cv. Old Blush</strain>
    </source>
</reference>
<keyword evidence="2" id="KW-1185">Reference proteome</keyword>
<accession>A0A2P6SAU3</accession>
<dbReference type="Gramene" id="PRQ55779">
    <property type="protein sequence ID" value="PRQ55779"/>
    <property type="gene ID" value="RchiOBHm_Chr1g0328361"/>
</dbReference>